<proteinExistence type="predicted"/>
<protein>
    <submittedName>
        <fullName evidence="1">Rrf2 family transcriptional regulator</fullName>
    </submittedName>
</protein>
<dbReference type="EMBL" id="CP147920">
    <property type="protein sequence ID" value="XAU16368.1"/>
    <property type="molecule type" value="Genomic_DNA"/>
</dbReference>
<dbReference type="Gene3D" id="1.10.10.10">
    <property type="entry name" value="Winged helix-like DNA-binding domain superfamily/Winged helix DNA-binding domain"/>
    <property type="match status" value="1"/>
</dbReference>
<dbReference type="PROSITE" id="PS51197">
    <property type="entry name" value="HTH_RRF2_2"/>
    <property type="match status" value="1"/>
</dbReference>
<keyword evidence="2" id="KW-1185">Reference proteome</keyword>
<evidence type="ECO:0000313" key="2">
    <source>
        <dbReference type="Proteomes" id="UP001447842"/>
    </source>
</evidence>
<dbReference type="Pfam" id="PF02082">
    <property type="entry name" value="Rrf2"/>
    <property type="match status" value="1"/>
</dbReference>
<dbReference type="InterPro" id="IPR036390">
    <property type="entry name" value="WH_DNA-bd_sf"/>
</dbReference>
<dbReference type="InterPro" id="IPR000944">
    <property type="entry name" value="Tscrpt_reg_Rrf2"/>
</dbReference>
<evidence type="ECO:0000313" key="1">
    <source>
        <dbReference type="EMBL" id="XAU16368.1"/>
    </source>
</evidence>
<accession>A0ABZ3HCW2</accession>
<dbReference type="PANTHER" id="PTHR33221">
    <property type="entry name" value="WINGED HELIX-TURN-HELIX TRANSCRIPTIONAL REGULATOR, RRF2 FAMILY"/>
    <property type="match status" value="1"/>
</dbReference>
<dbReference type="PANTHER" id="PTHR33221:SF15">
    <property type="entry name" value="HTH-TYPE TRANSCRIPTIONAL REGULATOR YWGB-RELATED"/>
    <property type="match status" value="1"/>
</dbReference>
<dbReference type="InterPro" id="IPR036388">
    <property type="entry name" value="WH-like_DNA-bd_sf"/>
</dbReference>
<name>A0ABZ3HCW2_9BACT</name>
<gene>
    <name evidence="1" type="ORF">WCY31_10235</name>
</gene>
<sequence>MLITRASEYALLSLIVLAKAEKPLDADTLSKELDISKSFLAKILQSMARNGILNSFKGANGGFALAKDMHDITVRDITCAAEGKNPSVFDCSKSQKDCPSDKATTCQIWPVVNRLQDKIDTFLEKLTLADLIEQ</sequence>
<organism evidence="1 2">
    <name type="scientific">Sulfurimonas diazotrophicus</name>
    <dbReference type="NCBI Taxonomy" id="3131939"/>
    <lineage>
        <taxon>Bacteria</taxon>
        <taxon>Pseudomonadati</taxon>
        <taxon>Campylobacterota</taxon>
        <taxon>Epsilonproteobacteria</taxon>
        <taxon>Campylobacterales</taxon>
        <taxon>Sulfurimonadaceae</taxon>
        <taxon>Sulfurimonas</taxon>
    </lineage>
</organism>
<dbReference type="NCBIfam" id="TIGR00738">
    <property type="entry name" value="rrf2_super"/>
    <property type="match status" value="1"/>
</dbReference>
<dbReference type="RefSeq" id="WP_231021237.1">
    <property type="nucleotide sequence ID" value="NZ_CP147920.1"/>
</dbReference>
<dbReference type="Proteomes" id="UP001447842">
    <property type="component" value="Chromosome"/>
</dbReference>
<dbReference type="SUPFAM" id="SSF46785">
    <property type="entry name" value="Winged helix' DNA-binding domain"/>
    <property type="match status" value="1"/>
</dbReference>
<reference evidence="1 2" key="1">
    <citation type="submission" date="2024-03" db="EMBL/GenBank/DDBJ databases">
        <title>Sulfurimonas sp. HSL3-1.</title>
        <authorList>
            <person name="Wang S."/>
        </authorList>
    </citation>
    <scope>NUCLEOTIDE SEQUENCE [LARGE SCALE GENOMIC DNA]</scope>
    <source>
        <strain evidence="1 2">HSL3-1</strain>
    </source>
</reference>